<protein>
    <recommendedName>
        <fullName evidence="5 8">Protein N-terminal glutamine amidohydrolase</fullName>
        <ecNumber evidence="4 8">3.5.1.122</ecNumber>
    </recommendedName>
    <alternativeName>
        <fullName evidence="8">Protein NH2-terminal glutamine deamidase</fullName>
    </alternativeName>
</protein>
<dbReference type="Ensembl" id="ENSHBUT00000018769.1">
    <property type="protein sequence ID" value="ENSHBUP00000011560.1"/>
    <property type="gene ID" value="ENSHBUG00000013209.1"/>
</dbReference>
<organism evidence="10 11">
    <name type="scientific">Haplochromis burtoni</name>
    <name type="common">Burton's mouthbrooder</name>
    <name type="synonym">Chromis burtoni</name>
    <dbReference type="NCBI Taxonomy" id="8153"/>
    <lineage>
        <taxon>Eukaryota</taxon>
        <taxon>Metazoa</taxon>
        <taxon>Chordata</taxon>
        <taxon>Craniata</taxon>
        <taxon>Vertebrata</taxon>
        <taxon>Euteleostomi</taxon>
        <taxon>Actinopterygii</taxon>
        <taxon>Neopterygii</taxon>
        <taxon>Teleostei</taxon>
        <taxon>Neoteleostei</taxon>
        <taxon>Acanthomorphata</taxon>
        <taxon>Ovalentaria</taxon>
        <taxon>Cichlomorphae</taxon>
        <taxon>Cichliformes</taxon>
        <taxon>Cichlidae</taxon>
        <taxon>African cichlids</taxon>
        <taxon>Pseudocrenilabrinae</taxon>
        <taxon>Haplochromini</taxon>
        <taxon>Haplochromis</taxon>
    </lineage>
</organism>
<evidence type="ECO:0000256" key="3">
    <source>
        <dbReference type="ARBA" id="ARBA00011245"/>
    </source>
</evidence>
<evidence type="ECO:0000256" key="2">
    <source>
        <dbReference type="ARBA" id="ARBA00008985"/>
    </source>
</evidence>
<sequence length="249" mass="28218">MFLIAMCGIGIGVKDLVKHFLLAINKNDQMDQQDTLILQNFQEALQADCLLPFCLFLFCSEENVWKLCDYVRKQRTAPLEHLFVIFISNETRTVPLWKQKSGHGDLPVIWDYHVILLQADQSDSLVYDLDSTLSFPCSLKLYAAQALRSESDIRPEYHRKFRVVPADSFLLNFASDRSHMRNSDGSWKMPPPTYAPICTAECQMNLDGFINMDPAICWGVVFSLNHFLQRYIGSTSSASSSSSSAARSS</sequence>
<evidence type="ECO:0000313" key="11">
    <source>
        <dbReference type="Proteomes" id="UP000264840"/>
    </source>
</evidence>
<evidence type="ECO:0000256" key="4">
    <source>
        <dbReference type="ARBA" id="ARBA00012718"/>
    </source>
</evidence>
<dbReference type="PANTHER" id="PTHR13035:SF0">
    <property type="entry name" value="PROTEIN N-TERMINAL GLUTAMINE AMIDOHYDROLASE"/>
    <property type="match status" value="1"/>
</dbReference>
<dbReference type="AlphaFoldDB" id="A0A3Q2VJI6"/>
<evidence type="ECO:0000256" key="8">
    <source>
        <dbReference type="RuleBase" id="RU367082"/>
    </source>
</evidence>
<dbReference type="FunFam" id="3.10.620.10:FF:000001">
    <property type="entry name" value="Blast:Protein N-terminal glutamine amidohydrolase"/>
    <property type="match status" value="1"/>
</dbReference>
<dbReference type="PANTHER" id="PTHR13035">
    <property type="entry name" value="PROTEIN N-TERMINAL GLUTAMINE AMIDOHYDROLASE"/>
    <property type="match status" value="1"/>
</dbReference>
<dbReference type="STRING" id="8153.ENSHBUP00000011560"/>
<dbReference type="GO" id="GO:0005829">
    <property type="term" value="C:cytosol"/>
    <property type="evidence" value="ECO:0007669"/>
    <property type="project" value="TreeGrafter"/>
</dbReference>
<keyword evidence="6 8" id="KW-0378">Hydrolase</keyword>
<evidence type="ECO:0000256" key="6">
    <source>
        <dbReference type="ARBA" id="ARBA00022801"/>
    </source>
</evidence>
<dbReference type="Gene3D" id="3.10.620.10">
    <property type="entry name" value="Protein N-terminal glutamine amidohydrolase, alpha beta roll"/>
    <property type="match status" value="1"/>
</dbReference>
<feature type="domain" description="Protein N-terminal glutamine amidohydrolase alpha beta roll" evidence="9">
    <location>
        <begin position="58"/>
        <end position="230"/>
    </location>
</feature>
<proteinExistence type="inferred from homology"/>
<evidence type="ECO:0000313" key="10">
    <source>
        <dbReference type="Ensembl" id="ENSHBUP00000011560.1"/>
    </source>
</evidence>
<reference evidence="10" key="1">
    <citation type="submission" date="2025-08" db="UniProtKB">
        <authorList>
            <consortium name="Ensembl"/>
        </authorList>
    </citation>
    <scope>IDENTIFICATION</scope>
</reference>
<keyword evidence="11" id="KW-1185">Reference proteome</keyword>
<reference evidence="10" key="2">
    <citation type="submission" date="2025-09" db="UniProtKB">
        <authorList>
            <consortium name="Ensembl"/>
        </authorList>
    </citation>
    <scope>IDENTIFICATION</scope>
</reference>
<comment type="catalytic activity">
    <reaction evidence="7 8">
        <text>N-terminal L-glutaminyl-[protein] + H2O = N-terminal L-glutamyl-[protein] + NH4(+)</text>
        <dbReference type="Rhea" id="RHEA:50680"/>
        <dbReference type="Rhea" id="RHEA-COMP:12668"/>
        <dbReference type="Rhea" id="RHEA-COMP:12777"/>
        <dbReference type="ChEBI" id="CHEBI:15377"/>
        <dbReference type="ChEBI" id="CHEBI:28938"/>
        <dbReference type="ChEBI" id="CHEBI:64721"/>
        <dbReference type="ChEBI" id="CHEBI:64722"/>
        <dbReference type="EC" id="3.5.1.122"/>
    </reaction>
</comment>
<evidence type="ECO:0000256" key="1">
    <source>
        <dbReference type="ARBA" id="ARBA00002022"/>
    </source>
</evidence>
<comment type="function">
    <text evidence="1">Mediates the side-chain deamidation of N-terminal glutamine residues to glutamate, an important step in N-end rule pathway of protein degradation. Conversion of the resulting N-terminal glutamine to glutamate renders the protein susceptible to arginylation, polyubiquitination and degradation as specified by the N-end rule. Does not act on substrates with internal or C-terminal glutamine and does not act on non-glutamine residues in any position. Does not deaminate acetylated N-terminal glutamine. With the exception of proline, all tested second-position residues on substrate peptides do not greatly influence the activity. In contrast, a proline at position 2, virtually abolishes deamidation of N-terminal glutamine.</text>
</comment>
<evidence type="ECO:0000256" key="7">
    <source>
        <dbReference type="ARBA" id="ARBA00048768"/>
    </source>
</evidence>
<dbReference type="InterPro" id="IPR037132">
    <property type="entry name" value="N_Gln_amidohydro_ab_roll_sf"/>
</dbReference>
<dbReference type="Pfam" id="PF09764">
    <property type="entry name" value="Nt_Gln_amidase"/>
    <property type="match status" value="1"/>
</dbReference>
<dbReference type="GO" id="GO:0070773">
    <property type="term" value="F:protein-N-terminal glutamine amidohydrolase activity"/>
    <property type="evidence" value="ECO:0007669"/>
    <property type="project" value="UniProtKB-UniRule"/>
</dbReference>
<comment type="subunit">
    <text evidence="3 8">Monomer.</text>
</comment>
<comment type="similarity">
    <text evidence="2 8">Belongs to the NTAQ1 family.</text>
</comment>
<dbReference type="Proteomes" id="UP000264840">
    <property type="component" value="Unplaced"/>
</dbReference>
<dbReference type="GeneTree" id="ENSGT00390000014398"/>
<dbReference type="InterPro" id="IPR039733">
    <property type="entry name" value="NTAQ1"/>
</dbReference>
<accession>A0A3Q2VJI6</accession>
<dbReference type="GO" id="GO:0005634">
    <property type="term" value="C:nucleus"/>
    <property type="evidence" value="ECO:0007669"/>
    <property type="project" value="TreeGrafter"/>
</dbReference>
<dbReference type="EC" id="3.5.1.122" evidence="4 8"/>
<dbReference type="InterPro" id="IPR023128">
    <property type="entry name" value="Prot_N_Gln_amidohydro_ab_roll"/>
</dbReference>
<dbReference type="GO" id="GO:0008418">
    <property type="term" value="F:protein-N-terminal asparagine amidohydrolase activity"/>
    <property type="evidence" value="ECO:0007669"/>
    <property type="project" value="UniProtKB-UniRule"/>
</dbReference>
<name>A0A3Q2VJI6_HAPBU</name>
<evidence type="ECO:0000259" key="9">
    <source>
        <dbReference type="Pfam" id="PF09764"/>
    </source>
</evidence>
<evidence type="ECO:0000256" key="5">
    <source>
        <dbReference type="ARBA" id="ARBA00021247"/>
    </source>
</evidence>